<dbReference type="KEGG" id="cml:BN424_2133"/>
<dbReference type="STRING" id="1234679.BN424_2133"/>
<gene>
    <name evidence="1" type="ORF">BN424_2133</name>
</gene>
<dbReference type="EMBL" id="HE999757">
    <property type="protein sequence ID" value="CCO11574.2"/>
    <property type="molecule type" value="Genomic_DNA"/>
</dbReference>
<dbReference type="AlphaFoldDB" id="K8E4Y0"/>
<organism evidence="1 2">
    <name type="scientific">Carnobacterium maltaromaticum LMA28</name>
    <dbReference type="NCBI Taxonomy" id="1234679"/>
    <lineage>
        <taxon>Bacteria</taxon>
        <taxon>Bacillati</taxon>
        <taxon>Bacillota</taxon>
        <taxon>Bacilli</taxon>
        <taxon>Lactobacillales</taxon>
        <taxon>Carnobacteriaceae</taxon>
        <taxon>Carnobacterium</taxon>
    </lineage>
</organism>
<accession>K8E4Y0</accession>
<name>K8E4Y0_CARML</name>
<protein>
    <submittedName>
        <fullName evidence="1">Uncharacterized protein</fullName>
    </submittedName>
</protein>
<sequence length="152" mass="17216">MTKNLNKGIEIELGSGFIPLRIGGIDFKFLTSDKKQEEYAAIYGELNSEKTELEKLNTDYEELTEKFQTDSSSDLLKEKESMEGKIIDKATEITELSKKTVNCALGDDAFKKLHEKAGGDSEAVMEAFLEAMNEIKKSQQKKALYKYIEKKK</sequence>
<evidence type="ECO:0000313" key="1">
    <source>
        <dbReference type="EMBL" id="CCO11574.2"/>
    </source>
</evidence>
<dbReference type="Proteomes" id="UP000000212">
    <property type="component" value="Chromosome"/>
</dbReference>
<keyword evidence="2" id="KW-1185">Reference proteome</keyword>
<dbReference type="RefSeq" id="WP_015076723.1">
    <property type="nucleotide sequence ID" value="NC_019425.2"/>
</dbReference>
<dbReference type="HOGENOM" id="CLU_1719037_0_0_9"/>
<proteinExistence type="predicted"/>
<evidence type="ECO:0000313" key="2">
    <source>
        <dbReference type="Proteomes" id="UP000000212"/>
    </source>
</evidence>
<reference evidence="2" key="1">
    <citation type="journal article" date="2013" name="Genome Announc.">
        <title>Complete Chromosome Sequence of Carnobacterium maltaromaticum LMA 28.</title>
        <authorList>
            <person name="Cailliez-Grimal C."/>
            <person name="Chaillou S."/>
            <person name="Anba-Mondoloni J."/>
            <person name="Loux V."/>
            <person name="Afzal M.I."/>
            <person name="Rahman A."/>
            <person name="Kergourlay G."/>
            <person name="Champomier-Verges M.C."/>
            <person name="Zagorec M."/>
            <person name="Dalgaard P."/>
            <person name="Leisner J.J."/>
            <person name="Prevost H."/>
            <person name="Revol-Junelles A.M."/>
            <person name="Borges F."/>
        </authorList>
    </citation>
    <scope>NUCLEOTIDE SEQUENCE</scope>
    <source>
        <strain evidence="2">LMA28</strain>
    </source>
</reference>